<proteinExistence type="predicted"/>
<dbReference type="AlphaFoldDB" id="A0A7U5MJ14"/>
<dbReference type="Gene3D" id="1.25.40.880">
    <property type="entry name" value="Alkyl sulfatase, dimerisation domain"/>
    <property type="match status" value="1"/>
</dbReference>
<dbReference type="InterPro" id="IPR038536">
    <property type="entry name" value="Alkyl/aryl-sulf_dimr_sf"/>
</dbReference>
<dbReference type="PANTHER" id="PTHR43223">
    <property type="entry name" value="ALKYL/ARYL-SULFATASE"/>
    <property type="match status" value="1"/>
</dbReference>
<evidence type="ECO:0000313" key="2">
    <source>
        <dbReference type="EMBL" id="ASL14498.1"/>
    </source>
</evidence>
<dbReference type="Pfam" id="PF00753">
    <property type="entry name" value="Lactamase_B"/>
    <property type="match status" value="1"/>
</dbReference>
<dbReference type="Pfam" id="PF14863">
    <property type="entry name" value="Alkyl_sulf_dimr"/>
    <property type="match status" value="1"/>
</dbReference>
<feature type="domain" description="Metallo-beta-lactamase" evidence="1">
    <location>
        <begin position="35"/>
        <end position="242"/>
    </location>
</feature>
<dbReference type="KEGG" id="mchi:AN480_09740"/>
<dbReference type="EMBL" id="JASZZX010000027">
    <property type="protein sequence ID" value="MDM3928880.1"/>
    <property type="molecule type" value="Genomic_DNA"/>
</dbReference>
<dbReference type="SMART" id="SM00849">
    <property type="entry name" value="Lactamase_B"/>
    <property type="match status" value="1"/>
</dbReference>
<reference evidence="3" key="4">
    <citation type="submission" date="2023-06" db="EMBL/GenBank/DDBJ databases">
        <authorList>
            <person name="Spilker T."/>
        </authorList>
    </citation>
    <scope>NUCLEOTIDE SEQUENCE</scope>
    <source>
        <strain evidence="3">FLAC1071</strain>
    </source>
</reference>
<dbReference type="Proteomes" id="UP000198286">
    <property type="component" value="Chromosome"/>
</dbReference>
<reference evidence="5" key="2">
    <citation type="submission" date="2023-06" db="EMBL/GenBank/DDBJ databases">
        <title>Itaconate inhibition of nontuberculous mycobacteria.</title>
        <authorList>
            <person name="Spilker T."/>
        </authorList>
    </citation>
    <scope>NUCLEOTIDE SEQUENCE [LARGE SCALE GENOMIC DNA]</scope>
    <source>
        <strain evidence="5">FLAC1071</strain>
    </source>
</reference>
<gene>
    <name evidence="2" type="ORF">MYCOZU2_02081</name>
    <name evidence="3" type="ORF">QRB35_23115</name>
</gene>
<reference evidence="2 4" key="1">
    <citation type="journal article" date="2017" name="Lancet Infect. Dis.">
        <title>Global outbreak of severe Mycobacterium chimaera disease after cardiac surgery: a molecular epidemiological study.</title>
        <authorList>
            <person name="van Ingen J."/>
            <person name="Kohl T."/>
            <person name="Kranzer K."/>
            <person name="Hasse B."/>
            <person name="Keller P."/>
            <person name="Szafranska A."/>
            <person name="Hillemann D."/>
            <person name="Chand M."/>
            <person name="Schreiber P."/>
            <person name="Sommerstein R."/>
            <person name="Berger C."/>
            <person name="Genoni M."/>
            <person name="Ruegg C."/>
            <person name="Troillet N."/>
            <person name="Widmer A.F."/>
            <person name="Becker S.L."/>
            <person name="Herrmann M."/>
            <person name="Eckmanns T."/>
            <person name="Haller S."/>
            <person name="Hoeller C."/>
            <person name="Debast S.B."/>
            <person name="Wolfhagen M.J."/>
            <person name="Hopman J."/>
            <person name="Kluytmans J."/>
            <person name="Langelaar M."/>
            <person name="Notermans D.W."/>
            <person name="ten Oever J."/>
            <person name="van den Barselaar P."/>
            <person name="Vonk A.B.A."/>
            <person name="Vos M.C."/>
            <person name="Ahmed N."/>
            <person name="Brown T."/>
            <person name="Crook D."/>
            <person name="Lamagni T."/>
            <person name="Phin N."/>
            <person name="Smith E.G."/>
            <person name="Zambon M."/>
            <person name="Serr A."/>
            <person name="Goetting T."/>
            <person name="Ebner W."/>
            <person name="Thuermer A."/>
            <person name="Utpatel C."/>
            <person name="Sproer C."/>
            <person name="Bunk B."/>
            <person name="Nubel U."/>
            <person name="Bloemberg G."/>
            <person name="Bottger E."/>
            <person name="Niemann S."/>
            <person name="Wagner D."/>
            <person name="Sax H."/>
        </authorList>
    </citation>
    <scope>NUCLEOTIDE SEQUENCE [LARGE SCALE GENOMIC DNA]</scope>
    <source>
        <strain evidence="2 4">ZUERICH-2</strain>
    </source>
</reference>
<accession>A0A7U5MJ14</accession>
<sequence length="412" mass="45288">MASIHHGRPGVEAIAAASGQPATSLGDGIWMSPGVSNSYAVETDSGRIIINAGVFYEGPLHREAYQAVPGPTHTIIVTQGHGDHWGGVSALREPDTAVVMHANYHYWRDDNERLLPVRVRNTAFAFEKFTRATLEYLKDVDMSLLDMSFPEPTTTFDRHLGLNVGGRQVDLHWTPGGETTDALVAWLPESRVLFTGNLFGPLFGHVPNLVTIRGDRYRDPIQYIEALDLVLSLQPDRLITGHFDPIDGADLIATEVTAMRDAMQWVHDRVIDAMVSGSDFYSLMNEIHLPESFDVGEGYGRTTWNSRAIWELYGGWFHHRSTTELFPIPPWSVAPDVVAAAGAERLVAAARSRLDAGQAVEALHLTDLILAGDDTNAAAKDVAIAAHERLLSDADNFWVKAWIQHSIKGLSA</sequence>
<dbReference type="InterPro" id="IPR052195">
    <property type="entry name" value="Bact_Alkyl/Aryl-Sulfatase"/>
</dbReference>
<dbReference type="InterPro" id="IPR001279">
    <property type="entry name" value="Metallo-B-lactamas"/>
</dbReference>
<dbReference type="Proteomes" id="UP001529272">
    <property type="component" value="Unassembled WGS sequence"/>
</dbReference>
<dbReference type="GO" id="GO:0046983">
    <property type="term" value="F:protein dimerization activity"/>
    <property type="evidence" value="ECO:0007669"/>
    <property type="project" value="InterPro"/>
</dbReference>
<organism evidence="2 4">
    <name type="scientific">Mycobacterium intracellulare subsp. chimaera</name>
    <dbReference type="NCBI Taxonomy" id="222805"/>
    <lineage>
        <taxon>Bacteria</taxon>
        <taxon>Bacillati</taxon>
        <taxon>Actinomycetota</taxon>
        <taxon>Actinomycetes</taxon>
        <taxon>Mycobacteriales</taxon>
        <taxon>Mycobacteriaceae</taxon>
        <taxon>Mycobacterium</taxon>
        <taxon>Mycobacterium avium complex (MAC)</taxon>
    </lineage>
</organism>
<dbReference type="EMBL" id="CP015267">
    <property type="protein sequence ID" value="ASL14498.1"/>
    <property type="molecule type" value="Genomic_DNA"/>
</dbReference>
<dbReference type="Gene3D" id="3.60.15.30">
    <property type="entry name" value="Metallo-beta-lactamase domain"/>
    <property type="match status" value="1"/>
</dbReference>
<dbReference type="InterPro" id="IPR036866">
    <property type="entry name" value="RibonucZ/Hydroxyglut_hydro"/>
</dbReference>
<protein>
    <submittedName>
        <fullName evidence="3">Alkyl sulfatase dimerization domain-containing protein</fullName>
    </submittedName>
    <submittedName>
        <fullName evidence="2">Metallo-beta-lactamase superfamily protein</fullName>
    </submittedName>
</protein>
<name>A0A7U5MJ14_MYCIT</name>
<evidence type="ECO:0000313" key="5">
    <source>
        <dbReference type="Proteomes" id="UP001529272"/>
    </source>
</evidence>
<dbReference type="PANTHER" id="PTHR43223:SF2">
    <property type="entry name" value="METALLO-BETA-LACTAMASE DOMAIN-CONTAINING PROTEIN"/>
    <property type="match status" value="1"/>
</dbReference>
<keyword evidence="5" id="KW-1185">Reference proteome</keyword>
<dbReference type="SUPFAM" id="SSF56281">
    <property type="entry name" value="Metallo-hydrolase/oxidoreductase"/>
    <property type="match status" value="1"/>
</dbReference>
<dbReference type="InterPro" id="IPR029228">
    <property type="entry name" value="Alkyl_sulf_dimr"/>
</dbReference>
<reference evidence="3 5" key="3">
    <citation type="submission" date="2023-06" db="EMBL/GenBank/DDBJ databases">
        <title>Itaconate inhibition of nontuberculous mycobacteria.</title>
        <authorList>
            <person name="Breen P."/>
            <person name="Zimbric M."/>
            <person name="Caverly L."/>
        </authorList>
    </citation>
    <scope>NUCLEOTIDE SEQUENCE [LARGE SCALE GENOMIC DNA]</scope>
    <source>
        <strain evidence="3 5">FLAC1071</strain>
    </source>
</reference>
<dbReference type="RefSeq" id="WP_072501259.1">
    <property type="nucleotide sequence ID" value="NZ_CP012885.2"/>
</dbReference>
<evidence type="ECO:0000313" key="4">
    <source>
        <dbReference type="Proteomes" id="UP000198286"/>
    </source>
</evidence>
<evidence type="ECO:0000259" key="1">
    <source>
        <dbReference type="SMART" id="SM00849"/>
    </source>
</evidence>
<evidence type="ECO:0000313" key="3">
    <source>
        <dbReference type="EMBL" id="MDM3928880.1"/>
    </source>
</evidence>